<dbReference type="PANTHER" id="PTHR31566:SF0">
    <property type="entry name" value="CYTOCHROME C BIOGENESIS PROTEIN CCS1, CHLOROPLASTIC"/>
    <property type="match status" value="1"/>
</dbReference>
<sequence>MNNGKKRSVFDGIWDFFASVKVGVTIIVLLAVGSVLGTIYPQTNAIPSPNPEFYYYDTYGKLGDFYYRIGLADTFNSWWYLTLVLMLFISLIIVSIDRGIPLYKSLKRQPVARKVIGIKGDRLYTHVEGPEAQVKLDELAAKLKKRRYKVRREDGALMAEKGRLARFGAYVIHLGLIITILGVFSRLIPGWYYTDMIWLKEGETKAVGDLGFSVQNNGFTLEFYDKEQTRAKKFETDAVVFEDGKQTAAKHLAVNDYLTYKHTNIYQNSYDPQPMFRTGTIELLDTKNNNKPLGTFVLDFNDPKREYKVGDYTLTMTNYFPDIKIDPEKGVFTNSRDPYNPGIQFDITGPDQTEPARQWMLPLAGPFVKQMLGQDYRFDLQFKDVDLFHMTGLKIERDLGWWPIVFPGLIIALYGLVLAFYFQHRRVWARLEEGVLHIGATTNKNWLGITGELNKVLVPLGIEPVSQKRKEEPQQS</sequence>
<keyword evidence="2 6" id="KW-0812">Transmembrane</keyword>
<evidence type="ECO:0000256" key="5">
    <source>
        <dbReference type="ARBA" id="ARBA00023136"/>
    </source>
</evidence>
<feature type="domain" description="ResB-like" evidence="7">
    <location>
        <begin position="20"/>
        <end position="453"/>
    </location>
</feature>
<comment type="subcellular location">
    <subcellularLocation>
        <location evidence="1">Membrane</location>
        <topology evidence="1">Multi-pass membrane protein</topology>
    </subcellularLocation>
</comment>
<comment type="caution">
    <text evidence="8">The sequence shown here is derived from an EMBL/GenBank/DDBJ whole genome shotgun (WGS) entry which is preliminary data.</text>
</comment>
<dbReference type="EMBL" id="JAEQNB010000004">
    <property type="protein sequence ID" value="MBL0387640.1"/>
    <property type="molecule type" value="Genomic_DNA"/>
</dbReference>
<feature type="transmembrane region" description="Helical" evidence="6">
    <location>
        <begin position="400"/>
        <end position="422"/>
    </location>
</feature>
<feature type="transmembrane region" description="Helical" evidence="6">
    <location>
        <begin position="78"/>
        <end position="100"/>
    </location>
</feature>
<dbReference type="RefSeq" id="WP_201635842.1">
    <property type="nucleotide sequence ID" value="NZ_JAEQNB010000004.1"/>
</dbReference>
<dbReference type="InterPro" id="IPR023494">
    <property type="entry name" value="Cyt_c_bgen_Ccs1/CcsB/ResB"/>
</dbReference>
<dbReference type="Proteomes" id="UP000602284">
    <property type="component" value="Unassembled WGS sequence"/>
</dbReference>
<accession>A0ABS1JBI7</accession>
<evidence type="ECO:0000259" key="7">
    <source>
        <dbReference type="Pfam" id="PF05140"/>
    </source>
</evidence>
<evidence type="ECO:0000256" key="3">
    <source>
        <dbReference type="ARBA" id="ARBA00022748"/>
    </source>
</evidence>
<keyword evidence="4 6" id="KW-1133">Transmembrane helix</keyword>
<evidence type="ECO:0000256" key="4">
    <source>
        <dbReference type="ARBA" id="ARBA00022989"/>
    </source>
</evidence>
<reference evidence="8 9" key="1">
    <citation type="submission" date="2021-01" db="EMBL/GenBank/DDBJ databases">
        <title>Tumebacillus sp. strain ITR2 16S ribosomal RNA gene Genome sequencing and assembly.</title>
        <authorList>
            <person name="Kang M."/>
        </authorList>
    </citation>
    <scope>NUCLEOTIDE SEQUENCE [LARGE SCALE GENOMIC DNA]</scope>
    <source>
        <strain evidence="8 9">ITR2</strain>
    </source>
</reference>
<feature type="transmembrane region" description="Helical" evidence="6">
    <location>
        <begin position="12"/>
        <end position="40"/>
    </location>
</feature>
<proteinExistence type="predicted"/>
<name>A0ABS1JBI7_9BACL</name>
<protein>
    <submittedName>
        <fullName evidence="8">Cytochrome c biogenesis protein ResB</fullName>
    </submittedName>
</protein>
<keyword evidence="5 6" id="KW-0472">Membrane</keyword>
<evidence type="ECO:0000313" key="8">
    <source>
        <dbReference type="EMBL" id="MBL0387640.1"/>
    </source>
</evidence>
<evidence type="ECO:0000313" key="9">
    <source>
        <dbReference type="Proteomes" id="UP000602284"/>
    </source>
</evidence>
<evidence type="ECO:0000256" key="1">
    <source>
        <dbReference type="ARBA" id="ARBA00004141"/>
    </source>
</evidence>
<evidence type="ECO:0000256" key="6">
    <source>
        <dbReference type="SAM" id="Phobius"/>
    </source>
</evidence>
<gene>
    <name evidence="8" type="ORF">JJB07_13450</name>
</gene>
<organism evidence="8 9">
    <name type="scientific">Tumebacillus amylolyticus</name>
    <dbReference type="NCBI Taxonomy" id="2801339"/>
    <lineage>
        <taxon>Bacteria</taxon>
        <taxon>Bacillati</taxon>
        <taxon>Bacillota</taxon>
        <taxon>Bacilli</taxon>
        <taxon>Bacillales</taxon>
        <taxon>Alicyclobacillaceae</taxon>
        <taxon>Tumebacillus</taxon>
    </lineage>
</organism>
<dbReference type="Pfam" id="PF05140">
    <property type="entry name" value="ResB"/>
    <property type="match status" value="1"/>
</dbReference>
<keyword evidence="3" id="KW-0201">Cytochrome c-type biogenesis</keyword>
<feature type="transmembrane region" description="Helical" evidence="6">
    <location>
        <begin position="167"/>
        <end position="188"/>
    </location>
</feature>
<evidence type="ECO:0000256" key="2">
    <source>
        <dbReference type="ARBA" id="ARBA00022692"/>
    </source>
</evidence>
<keyword evidence="9" id="KW-1185">Reference proteome</keyword>
<dbReference type="PANTHER" id="PTHR31566">
    <property type="entry name" value="CYTOCHROME C BIOGENESIS PROTEIN CCS1, CHLOROPLASTIC"/>
    <property type="match status" value="1"/>
</dbReference>
<dbReference type="InterPro" id="IPR007816">
    <property type="entry name" value="ResB-like_domain"/>
</dbReference>